<keyword evidence="8" id="KW-1185">Reference proteome</keyword>
<protein>
    <submittedName>
        <fullName evidence="7">Zinc/iron permease</fullName>
    </submittedName>
</protein>
<evidence type="ECO:0000256" key="6">
    <source>
        <dbReference type="SAM" id="Phobius"/>
    </source>
</evidence>
<evidence type="ECO:0000313" key="8">
    <source>
        <dbReference type="Proteomes" id="UP001056384"/>
    </source>
</evidence>
<dbReference type="GO" id="GO:0016020">
    <property type="term" value="C:membrane"/>
    <property type="evidence" value="ECO:0007669"/>
    <property type="project" value="UniProtKB-SubCell"/>
</dbReference>
<dbReference type="PANTHER" id="PTHR11040:SF210">
    <property type="entry name" value="ZINC-REGULATED TRANSPORTER 3"/>
    <property type="match status" value="1"/>
</dbReference>
<name>A0A9Q9ARI9_9PEZI</name>
<sequence>MPLSNDDRGWIMSGLSGVACIFGASFICIDILVRQFPGKKGWRIQDSDVFLSTSLSLSFGVMLFSALYSMLPSAKQSLIKGGLSTKEASWTMIGCFAAGVIGIQAISRLMHHFVPHNVVDCEHQHEDEETHKEGGNHDHHEHDHDHTEHSAHAPRRKKSARKLGDPKPQMQEAHMSPGYFNSHKSTLSHATTAESENLRRHSFTADEAGRRPTLQSRITSGVSKLASGKDSCCACDGPCFGYSDPCQETCFKTVAAAGGVKAPKATSGTNRPAATKSVTATESTPLLQGIAEEPLTRPHTRAAAEGAAGAEHDHHEHNDGPADDSSATIGVDGASELHKTHSHDSETSEEEHAERHHHHVPTNAFMSIGLQTSIAIALHKLPEGFITYATNHANPKLGVSVFLALFVHNITEGFAMALPLYLAINNRLKAMIISFVLGGLSQPLGAGVAAVWFKLAGKSNYEPSETGYGCMFAITAGIMASVGLQLFAESLELTHSKKMCFIGAFAGMCILGASSALTA</sequence>
<feature type="region of interest" description="Disordered" evidence="5">
    <location>
        <begin position="124"/>
        <end position="179"/>
    </location>
</feature>
<feature type="transmembrane region" description="Helical" evidence="6">
    <location>
        <begin position="466"/>
        <end position="487"/>
    </location>
</feature>
<feature type="compositionally biased region" description="Basic residues" evidence="5">
    <location>
        <begin position="152"/>
        <end position="161"/>
    </location>
</feature>
<evidence type="ECO:0000256" key="2">
    <source>
        <dbReference type="ARBA" id="ARBA00022692"/>
    </source>
</evidence>
<feature type="transmembrane region" description="Helical" evidence="6">
    <location>
        <begin position="12"/>
        <end position="33"/>
    </location>
</feature>
<dbReference type="Proteomes" id="UP001056384">
    <property type="component" value="Chromosome 4"/>
</dbReference>
<organism evidence="7 8">
    <name type="scientific">Septoria linicola</name>
    <dbReference type="NCBI Taxonomy" id="215465"/>
    <lineage>
        <taxon>Eukaryota</taxon>
        <taxon>Fungi</taxon>
        <taxon>Dikarya</taxon>
        <taxon>Ascomycota</taxon>
        <taxon>Pezizomycotina</taxon>
        <taxon>Dothideomycetes</taxon>
        <taxon>Dothideomycetidae</taxon>
        <taxon>Mycosphaerellales</taxon>
        <taxon>Mycosphaerellaceae</taxon>
        <taxon>Septoria</taxon>
    </lineage>
</organism>
<evidence type="ECO:0000256" key="5">
    <source>
        <dbReference type="SAM" id="MobiDB-lite"/>
    </source>
</evidence>
<feature type="region of interest" description="Disordered" evidence="5">
    <location>
        <begin position="260"/>
        <end position="358"/>
    </location>
</feature>
<feature type="compositionally biased region" description="Basic and acidic residues" evidence="5">
    <location>
        <begin position="335"/>
        <end position="354"/>
    </location>
</feature>
<dbReference type="OrthoDB" id="262547at2759"/>
<evidence type="ECO:0000256" key="1">
    <source>
        <dbReference type="ARBA" id="ARBA00004141"/>
    </source>
</evidence>
<feature type="transmembrane region" description="Helical" evidence="6">
    <location>
        <begin position="499"/>
        <end position="517"/>
    </location>
</feature>
<accession>A0A9Q9ARI9</accession>
<reference evidence="7" key="1">
    <citation type="submission" date="2022-06" db="EMBL/GenBank/DDBJ databases">
        <title>Complete genome sequences of two strains of the flax pathogen Septoria linicola.</title>
        <authorList>
            <person name="Lapalu N."/>
            <person name="Simon A."/>
            <person name="Demenou B."/>
            <person name="Paumier D."/>
            <person name="Guillot M.-P."/>
            <person name="Gout L."/>
            <person name="Valade R."/>
        </authorList>
    </citation>
    <scope>NUCLEOTIDE SEQUENCE</scope>
    <source>
        <strain evidence="7">SE15195</strain>
    </source>
</reference>
<feature type="transmembrane region" description="Helical" evidence="6">
    <location>
        <begin position="401"/>
        <end position="424"/>
    </location>
</feature>
<dbReference type="PANTHER" id="PTHR11040">
    <property type="entry name" value="ZINC/IRON TRANSPORTER"/>
    <property type="match status" value="1"/>
</dbReference>
<feature type="transmembrane region" description="Helical" evidence="6">
    <location>
        <begin position="431"/>
        <end position="454"/>
    </location>
</feature>
<evidence type="ECO:0000256" key="3">
    <source>
        <dbReference type="ARBA" id="ARBA00022989"/>
    </source>
</evidence>
<proteinExistence type="predicted"/>
<feature type="compositionally biased region" description="Polar residues" evidence="5">
    <location>
        <begin position="267"/>
        <end position="286"/>
    </location>
</feature>
<evidence type="ECO:0000313" key="7">
    <source>
        <dbReference type="EMBL" id="USW51863.1"/>
    </source>
</evidence>
<feature type="compositionally biased region" description="Basic and acidic residues" evidence="5">
    <location>
        <begin position="310"/>
        <end position="320"/>
    </location>
</feature>
<dbReference type="AlphaFoldDB" id="A0A9Q9ARI9"/>
<keyword evidence="2 6" id="KW-0812">Transmembrane</keyword>
<dbReference type="EMBL" id="CP099421">
    <property type="protein sequence ID" value="USW51863.1"/>
    <property type="molecule type" value="Genomic_DNA"/>
</dbReference>
<comment type="subcellular location">
    <subcellularLocation>
        <location evidence="1">Membrane</location>
        <topology evidence="1">Multi-pass membrane protein</topology>
    </subcellularLocation>
</comment>
<feature type="transmembrane region" description="Helical" evidence="6">
    <location>
        <begin position="49"/>
        <end position="68"/>
    </location>
</feature>
<keyword evidence="4 6" id="KW-0472">Membrane</keyword>
<evidence type="ECO:0000256" key="4">
    <source>
        <dbReference type="ARBA" id="ARBA00023136"/>
    </source>
</evidence>
<dbReference type="Pfam" id="PF02535">
    <property type="entry name" value="Zip"/>
    <property type="match status" value="2"/>
</dbReference>
<dbReference type="GO" id="GO:0005385">
    <property type="term" value="F:zinc ion transmembrane transporter activity"/>
    <property type="evidence" value="ECO:0007669"/>
    <property type="project" value="TreeGrafter"/>
</dbReference>
<dbReference type="InterPro" id="IPR003689">
    <property type="entry name" value="ZIP"/>
</dbReference>
<feature type="compositionally biased region" description="Basic and acidic residues" evidence="5">
    <location>
        <begin position="124"/>
        <end position="151"/>
    </location>
</feature>
<keyword evidence="3 6" id="KW-1133">Transmembrane helix</keyword>
<gene>
    <name evidence="7" type="ORF">Slin15195_G051820</name>
</gene>